<keyword evidence="3" id="KW-1003">Cell membrane</keyword>
<keyword evidence="9" id="KW-0325">Glycoprotein</keyword>
<dbReference type="FunFam" id="2.30.180.10:FF:000010">
    <property type="entry name" value="Fasciclin-like arabinogalactan protein 2"/>
    <property type="match status" value="1"/>
</dbReference>
<protein>
    <recommendedName>
        <fullName evidence="14">FAS1 domain-containing protein</fullName>
    </recommendedName>
</protein>
<evidence type="ECO:0000313" key="16">
    <source>
        <dbReference type="Proteomes" id="UP000824469"/>
    </source>
</evidence>
<feature type="signal peptide" evidence="13">
    <location>
        <begin position="1"/>
        <end position="25"/>
    </location>
</feature>
<keyword evidence="6" id="KW-0677">Repeat</keyword>
<dbReference type="PANTHER" id="PTHR32382:SF5">
    <property type="entry name" value="FASCICLIN-LIKE ARABINOGALACTAN PROTEIN 8"/>
    <property type="match status" value="1"/>
</dbReference>
<comment type="subcellular location">
    <subcellularLocation>
        <location evidence="1">Cell membrane</location>
        <topology evidence="1">Lipid-anchor</topology>
        <topology evidence="1">GPI-anchor</topology>
    </subcellularLocation>
</comment>
<feature type="domain" description="FAS1" evidence="14">
    <location>
        <begin position="188"/>
        <end position="328"/>
    </location>
</feature>
<dbReference type="Proteomes" id="UP000824469">
    <property type="component" value="Unassembled WGS sequence"/>
</dbReference>
<keyword evidence="8" id="KW-0472">Membrane</keyword>
<keyword evidence="7" id="KW-0654">Proteoglycan</keyword>
<evidence type="ECO:0000256" key="12">
    <source>
        <dbReference type="SAM" id="MobiDB-lite"/>
    </source>
</evidence>
<evidence type="ECO:0000256" key="4">
    <source>
        <dbReference type="ARBA" id="ARBA00022622"/>
    </source>
</evidence>
<dbReference type="InterPro" id="IPR000782">
    <property type="entry name" value="FAS1_domain"/>
</dbReference>
<name>A0AA38GXE4_TAXCH</name>
<dbReference type="SUPFAM" id="SSF82153">
    <property type="entry name" value="FAS1 domain"/>
    <property type="match status" value="2"/>
</dbReference>
<dbReference type="Gene3D" id="2.30.180.10">
    <property type="entry name" value="FAS1 domain"/>
    <property type="match status" value="2"/>
</dbReference>
<accession>A0AA38GXE4</accession>
<dbReference type="FunFam" id="2.30.180.10:FF:000008">
    <property type="entry name" value="Fasciclin-like arabinogalactan protein 10"/>
    <property type="match status" value="1"/>
</dbReference>
<evidence type="ECO:0000256" key="3">
    <source>
        <dbReference type="ARBA" id="ARBA00022475"/>
    </source>
</evidence>
<dbReference type="PANTHER" id="PTHR32382">
    <property type="entry name" value="FASCICLIN-LIKE ARABINOGALACTAN PROTEIN"/>
    <property type="match status" value="1"/>
</dbReference>
<dbReference type="PROSITE" id="PS50213">
    <property type="entry name" value="FAS1"/>
    <property type="match status" value="2"/>
</dbReference>
<gene>
    <name evidence="15" type="ORF">KI387_001600</name>
</gene>
<comment type="caution">
    <text evidence="15">The sequence shown here is derived from an EMBL/GenBank/DDBJ whole genome shotgun (WGS) entry which is preliminary data.</text>
</comment>
<evidence type="ECO:0000313" key="15">
    <source>
        <dbReference type="EMBL" id="KAH9329492.1"/>
    </source>
</evidence>
<dbReference type="GO" id="GO:0005886">
    <property type="term" value="C:plasma membrane"/>
    <property type="evidence" value="ECO:0007669"/>
    <property type="project" value="UniProtKB-SubCell"/>
</dbReference>
<evidence type="ECO:0000256" key="7">
    <source>
        <dbReference type="ARBA" id="ARBA00022974"/>
    </source>
</evidence>
<evidence type="ECO:0000256" key="2">
    <source>
        <dbReference type="ARBA" id="ARBA00007843"/>
    </source>
</evidence>
<evidence type="ECO:0000256" key="5">
    <source>
        <dbReference type="ARBA" id="ARBA00022729"/>
    </source>
</evidence>
<dbReference type="EMBL" id="JAHRHJ020000001">
    <property type="protein sequence ID" value="KAH9329492.1"/>
    <property type="molecule type" value="Genomic_DNA"/>
</dbReference>
<feature type="domain" description="FAS1" evidence="14">
    <location>
        <begin position="25"/>
        <end position="175"/>
    </location>
</feature>
<feature type="compositionally biased region" description="Polar residues" evidence="12">
    <location>
        <begin position="398"/>
        <end position="407"/>
    </location>
</feature>
<keyword evidence="5 13" id="KW-0732">Signal</keyword>
<keyword evidence="10" id="KW-0449">Lipoprotein</keyword>
<evidence type="ECO:0000256" key="8">
    <source>
        <dbReference type="ARBA" id="ARBA00023136"/>
    </source>
</evidence>
<dbReference type="Pfam" id="PF02469">
    <property type="entry name" value="Fasciclin"/>
    <property type="match status" value="1"/>
</dbReference>
<proteinExistence type="inferred from homology"/>
<reference evidence="15 16" key="1">
    <citation type="journal article" date="2021" name="Nat. Plants">
        <title>The Taxus genome provides insights into paclitaxel biosynthesis.</title>
        <authorList>
            <person name="Xiong X."/>
            <person name="Gou J."/>
            <person name="Liao Q."/>
            <person name="Li Y."/>
            <person name="Zhou Q."/>
            <person name="Bi G."/>
            <person name="Li C."/>
            <person name="Du R."/>
            <person name="Wang X."/>
            <person name="Sun T."/>
            <person name="Guo L."/>
            <person name="Liang H."/>
            <person name="Lu P."/>
            <person name="Wu Y."/>
            <person name="Zhang Z."/>
            <person name="Ro D.K."/>
            <person name="Shang Y."/>
            <person name="Huang S."/>
            <person name="Yan J."/>
        </authorList>
    </citation>
    <scope>NUCLEOTIDE SEQUENCE [LARGE SCALE GENOMIC DNA]</scope>
    <source>
        <strain evidence="15">Ta-2019</strain>
    </source>
</reference>
<organism evidence="15 16">
    <name type="scientific">Taxus chinensis</name>
    <name type="common">Chinese yew</name>
    <name type="synonym">Taxus wallichiana var. chinensis</name>
    <dbReference type="NCBI Taxonomy" id="29808"/>
    <lineage>
        <taxon>Eukaryota</taxon>
        <taxon>Viridiplantae</taxon>
        <taxon>Streptophyta</taxon>
        <taxon>Embryophyta</taxon>
        <taxon>Tracheophyta</taxon>
        <taxon>Spermatophyta</taxon>
        <taxon>Pinopsida</taxon>
        <taxon>Pinidae</taxon>
        <taxon>Conifers II</taxon>
        <taxon>Cupressales</taxon>
        <taxon>Taxaceae</taxon>
        <taxon>Taxus</taxon>
    </lineage>
</organism>
<sequence>MGRICAAAAFSVLVSFLFLCVGGNAHNITAILDAFPEYSTYNDYLTRTKLADEINSRTTITVLVVNNGAMAALTGKKLSLAAVKNAMSLLVLLDYFNGQKLHDISNGTALSTTLYQTTGNAVGNGGFLNITDLKGGKVGFGAVTPGSKAKLDAMYVKSVKEIPYNVSVLEISQVILPSDLSAPAPSANALNVSAELEKAGCKIFVQLITDTGVLKTYEDAITTGLTLFAPTDEAFAGPVMAKLKKLSSAQQVSLLEYHAMPVYNPTGTLKTASGPMSTLATNGVHKYAVSVSSAGDTVTLDTGLSKSTITKTLVDDPPVALYSINKLLLPSEIFAVAPAPAPTPETAPSSSPTTSPEVAPAPQTLTPTPSAASPSPTSSSSPPAPPSGAPLQGPASSQGPSSANSGASFAAPRHEAALGYLASMVIVCSAAVMFL</sequence>
<evidence type="ECO:0000256" key="1">
    <source>
        <dbReference type="ARBA" id="ARBA00004609"/>
    </source>
</evidence>
<feature type="region of interest" description="Disordered" evidence="12">
    <location>
        <begin position="340"/>
        <end position="408"/>
    </location>
</feature>
<dbReference type="AlphaFoldDB" id="A0AA38GXE4"/>
<dbReference type="InterPro" id="IPR036378">
    <property type="entry name" value="FAS1_dom_sf"/>
</dbReference>
<evidence type="ECO:0000256" key="11">
    <source>
        <dbReference type="ARBA" id="ARBA00024686"/>
    </source>
</evidence>
<evidence type="ECO:0000259" key="14">
    <source>
        <dbReference type="PROSITE" id="PS50213"/>
    </source>
</evidence>
<dbReference type="OMA" id="VETHPFK"/>
<feature type="compositionally biased region" description="Low complexity" evidence="12">
    <location>
        <begin position="346"/>
        <end position="381"/>
    </location>
</feature>
<feature type="chain" id="PRO_5041465607" description="FAS1 domain-containing protein" evidence="13">
    <location>
        <begin position="26"/>
        <end position="435"/>
    </location>
</feature>
<evidence type="ECO:0000256" key="13">
    <source>
        <dbReference type="SAM" id="SignalP"/>
    </source>
</evidence>
<evidence type="ECO:0000256" key="9">
    <source>
        <dbReference type="ARBA" id="ARBA00023180"/>
    </source>
</evidence>
<comment type="similarity">
    <text evidence="2">Belongs to the fasciclin-like AGP family.</text>
</comment>
<evidence type="ECO:0000256" key="6">
    <source>
        <dbReference type="ARBA" id="ARBA00022737"/>
    </source>
</evidence>
<dbReference type="GO" id="GO:0098552">
    <property type="term" value="C:side of membrane"/>
    <property type="evidence" value="ECO:0007669"/>
    <property type="project" value="UniProtKB-KW"/>
</dbReference>
<keyword evidence="16" id="KW-1185">Reference proteome</keyword>
<dbReference type="SMART" id="SM00554">
    <property type="entry name" value="FAS1"/>
    <property type="match status" value="1"/>
</dbReference>
<dbReference type="InterPro" id="IPR033254">
    <property type="entry name" value="Plant_FLA"/>
</dbReference>
<evidence type="ECO:0000256" key="10">
    <source>
        <dbReference type="ARBA" id="ARBA00023288"/>
    </source>
</evidence>
<keyword evidence="4" id="KW-0336">GPI-anchor</keyword>
<comment type="function">
    <text evidence="11">May be a cell surface adhesion protein.</text>
</comment>